<evidence type="ECO:0000313" key="2">
    <source>
        <dbReference type="Proteomes" id="UP001396334"/>
    </source>
</evidence>
<keyword evidence="2" id="KW-1185">Reference proteome</keyword>
<protein>
    <submittedName>
        <fullName evidence="1">Uncharacterized protein</fullName>
    </submittedName>
</protein>
<reference evidence="1 2" key="1">
    <citation type="journal article" date="2024" name="G3 (Bethesda)">
        <title>Genome assembly of Hibiscus sabdariffa L. provides insights into metabolisms of medicinal natural products.</title>
        <authorList>
            <person name="Kim T."/>
        </authorList>
    </citation>
    <scope>NUCLEOTIDE SEQUENCE [LARGE SCALE GENOMIC DNA]</scope>
    <source>
        <strain evidence="1">TK-2024</strain>
        <tissue evidence="1">Old leaves</tissue>
    </source>
</reference>
<organism evidence="1 2">
    <name type="scientific">Hibiscus sabdariffa</name>
    <name type="common">roselle</name>
    <dbReference type="NCBI Taxonomy" id="183260"/>
    <lineage>
        <taxon>Eukaryota</taxon>
        <taxon>Viridiplantae</taxon>
        <taxon>Streptophyta</taxon>
        <taxon>Embryophyta</taxon>
        <taxon>Tracheophyta</taxon>
        <taxon>Spermatophyta</taxon>
        <taxon>Magnoliopsida</taxon>
        <taxon>eudicotyledons</taxon>
        <taxon>Gunneridae</taxon>
        <taxon>Pentapetalae</taxon>
        <taxon>rosids</taxon>
        <taxon>malvids</taxon>
        <taxon>Malvales</taxon>
        <taxon>Malvaceae</taxon>
        <taxon>Malvoideae</taxon>
        <taxon>Hibiscus</taxon>
    </lineage>
</organism>
<proteinExistence type="predicted"/>
<name>A0ABR2N7Y8_9ROSI</name>
<dbReference type="Proteomes" id="UP001396334">
    <property type="component" value="Unassembled WGS sequence"/>
</dbReference>
<accession>A0ABR2N7Y8</accession>
<gene>
    <name evidence="1" type="ORF">V6N11_058073</name>
</gene>
<comment type="caution">
    <text evidence="1">The sequence shown here is derived from an EMBL/GenBank/DDBJ whole genome shotgun (WGS) entry which is preliminary data.</text>
</comment>
<sequence length="98" mass="11119">MNSTLRRNYVVFRTYPIVHGSILDCSRRLQTVVATAIRSNLQPSHWSVVPRCRIGWLPPRLGCVKLNNDGIFRSSDVHASCVRVIRNSLSAWCHECLG</sequence>
<evidence type="ECO:0000313" key="1">
    <source>
        <dbReference type="EMBL" id="KAK8972267.1"/>
    </source>
</evidence>
<dbReference type="EMBL" id="JBBPBN010000222">
    <property type="protein sequence ID" value="KAK8972267.1"/>
    <property type="molecule type" value="Genomic_DNA"/>
</dbReference>